<evidence type="ECO:0000256" key="2">
    <source>
        <dbReference type="ARBA" id="ARBA00004752"/>
    </source>
</evidence>
<evidence type="ECO:0000259" key="16">
    <source>
        <dbReference type="Pfam" id="PF00275"/>
    </source>
</evidence>
<evidence type="ECO:0000256" key="6">
    <source>
        <dbReference type="ARBA" id="ARBA00022960"/>
    </source>
</evidence>
<comment type="catalytic activity">
    <reaction evidence="15">
        <text>phosphoenolpyruvate + UDP-N-acetyl-alpha-D-glucosamine = UDP-N-acetyl-3-O-(1-carboxyvinyl)-alpha-D-glucosamine + phosphate</text>
        <dbReference type="Rhea" id="RHEA:18681"/>
        <dbReference type="ChEBI" id="CHEBI:43474"/>
        <dbReference type="ChEBI" id="CHEBI:57705"/>
        <dbReference type="ChEBI" id="CHEBI:58702"/>
        <dbReference type="ChEBI" id="CHEBI:68483"/>
        <dbReference type="EC" id="2.5.1.7"/>
    </reaction>
</comment>
<evidence type="ECO:0000256" key="14">
    <source>
        <dbReference type="ARBA" id="ARBA00042842"/>
    </source>
</evidence>
<dbReference type="Proteomes" id="UP000826775">
    <property type="component" value="Chromosome"/>
</dbReference>
<evidence type="ECO:0000256" key="12">
    <source>
        <dbReference type="ARBA" id="ARBA00039754"/>
    </source>
</evidence>
<name>A0ABM7SA83_9HELI</name>
<keyword evidence="18" id="KW-1185">Reference proteome</keyword>
<comment type="pathway">
    <text evidence="2">Cell wall biogenesis; peptidoglycan biosynthesis.</text>
</comment>
<sequence>MDYLEIKGGQTLNGQVAISGAKNAALPLLASTILAKNPVRLNNLPHVADVRALVELLEHLGTQATWHTPNSLEVSTSPTHCTAVRCTAPYEIVRKMRASILVLGPLLGRFGKCQVSLPGGCAIGARPVDLHLSALEKMGAEIAIDKGYIVAKAKKGLRGCDLIFDKITVTGTENILMAASMAKGQTRIINAAKEPEVVQLCAFLQAGAWKLAGWGAGSSWCRAQIERL</sequence>
<evidence type="ECO:0000256" key="4">
    <source>
        <dbReference type="ARBA" id="ARBA00022618"/>
    </source>
</evidence>
<organism evidence="17 18">
    <name type="scientific">Helicobacter gastrocanis</name>
    <dbReference type="NCBI Taxonomy" id="2849641"/>
    <lineage>
        <taxon>Bacteria</taxon>
        <taxon>Pseudomonadati</taxon>
        <taxon>Campylobacterota</taxon>
        <taxon>Epsilonproteobacteria</taxon>
        <taxon>Campylobacterales</taxon>
        <taxon>Helicobacteraceae</taxon>
        <taxon>Helicobacter</taxon>
    </lineage>
</organism>
<evidence type="ECO:0000256" key="9">
    <source>
        <dbReference type="ARBA" id="ARBA00023316"/>
    </source>
</evidence>
<dbReference type="InterPro" id="IPR050068">
    <property type="entry name" value="MurA_subfamily"/>
</dbReference>
<evidence type="ECO:0000256" key="10">
    <source>
        <dbReference type="ARBA" id="ARBA00038367"/>
    </source>
</evidence>
<dbReference type="EC" id="2.5.1.7" evidence="11"/>
<evidence type="ECO:0000256" key="8">
    <source>
        <dbReference type="ARBA" id="ARBA00023306"/>
    </source>
</evidence>
<keyword evidence="6" id="KW-0133">Cell shape</keyword>
<keyword evidence="4" id="KW-0132">Cell division</keyword>
<dbReference type="PANTHER" id="PTHR43783">
    <property type="entry name" value="UDP-N-ACETYLGLUCOSAMINE 1-CARBOXYVINYLTRANSFERASE"/>
    <property type="match status" value="1"/>
</dbReference>
<proteinExistence type="inferred from homology"/>
<accession>A0ABM7SA83</accession>
<evidence type="ECO:0000256" key="5">
    <source>
        <dbReference type="ARBA" id="ARBA00022679"/>
    </source>
</evidence>
<keyword evidence="7" id="KW-0573">Peptidoglycan synthesis</keyword>
<dbReference type="InterPro" id="IPR013792">
    <property type="entry name" value="RNA3'P_cycl/enolpyr_Trfase_a/b"/>
</dbReference>
<evidence type="ECO:0000313" key="18">
    <source>
        <dbReference type="Proteomes" id="UP000826775"/>
    </source>
</evidence>
<dbReference type="PANTHER" id="PTHR43783:SF1">
    <property type="entry name" value="UDP-N-ACETYLGLUCOSAMINE 1-CARBOXYVINYLTRANSFERASE"/>
    <property type="match status" value="1"/>
</dbReference>
<evidence type="ECO:0000256" key="11">
    <source>
        <dbReference type="ARBA" id="ARBA00039108"/>
    </source>
</evidence>
<evidence type="ECO:0000256" key="15">
    <source>
        <dbReference type="ARBA" id="ARBA00047527"/>
    </source>
</evidence>
<protein>
    <recommendedName>
        <fullName evidence="12">UDP-N-acetylglucosamine 1-carboxyvinyltransferase</fullName>
        <ecNumber evidence="11">2.5.1.7</ecNumber>
    </recommendedName>
    <alternativeName>
        <fullName evidence="13">Enoylpyruvate transferase</fullName>
    </alternativeName>
    <alternativeName>
        <fullName evidence="14">UDP-N-acetylglucosamine enolpyruvyl transferase</fullName>
    </alternativeName>
</protein>
<evidence type="ECO:0000313" key="17">
    <source>
        <dbReference type="EMBL" id="BCZ17497.1"/>
    </source>
</evidence>
<evidence type="ECO:0000256" key="3">
    <source>
        <dbReference type="ARBA" id="ARBA00022490"/>
    </source>
</evidence>
<evidence type="ECO:0000256" key="1">
    <source>
        <dbReference type="ARBA" id="ARBA00004496"/>
    </source>
</evidence>
<reference evidence="17 18" key="1">
    <citation type="submission" date="2021-07" db="EMBL/GenBank/DDBJ databases">
        <title>Novel Helicobacter sp. Isolated from a dog.</title>
        <authorList>
            <person name="Rimbara E."/>
            <person name="Suzuki M."/>
        </authorList>
    </citation>
    <scope>NUCLEOTIDE SEQUENCE [LARGE SCALE GENOMIC DNA]</scope>
    <source>
        <strain evidence="18">NHP19-003</strain>
    </source>
</reference>
<dbReference type="InterPro" id="IPR001986">
    <property type="entry name" value="Enolpyruvate_Tfrase_dom"/>
</dbReference>
<keyword evidence="8" id="KW-0131">Cell cycle</keyword>
<keyword evidence="3" id="KW-0963">Cytoplasm</keyword>
<dbReference type="Pfam" id="PF00275">
    <property type="entry name" value="EPSP_synthase"/>
    <property type="match status" value="1"/>
</dbReference>
<gene>
    <name evidence="17" type="ORF">NHP190003_07790</name>
</gene>
<dbReference type="EMBL" id="AP024814">
    <property type="protein sequence ID" value="BCZ17497.1"/>
    <property type="molecule type" value="Genomic_DNA"/>
</dbReference>
<keyword evidence="5" id="KW-0808">Transferase</keyword>
<comment type="subcellular location">
    <subcellularLocation>
        <location evidence="1">Cytoplasm</location>
    </subcellularLocation>
</comment>
<dbReference type="Gene3D" id="3.65.10.10">
    <property type="entry name" value="Enolpyruvate transferase domain"/>
    <property type="match status" value="2"/>
</dbReference>
<dbReference type="InterPro" id="IPR036968">
    <property type="entry name" value="Enolpyruvate_Tfrase_sf"/>
</dbReference>
<evidence type="ECO:0000256" key="7">
    <source>
        <dbReference type="ARBA" id="ARBA00022984"/>
    </source>
</evidence>
<feature type="domain" description="Enolpyruvate transferase" evidence="16">
    <location>
        <begin position="7"/>
        <end position="206"/>
    </location>
</feature>
<comment type="similarity">
    <text evidence="10">Belongs to the EPSP synthase family. MurA subfamily.</text>
</comment>
<keyword evidence="9" id="KW-0961">Cell wall biogenesis/degradation</keyword>
<evidence type="ECO:0000256" key="13">
    <source>
        <dbReference type="ARBA" id="ARBA00042443"/>
    </source>
</evidence>
<dbReference type="SUPFAM" id="SSF55205">
    <property type="entry name" value="EPT/RTPC-like"/>
    <property type="match status" value="1"/>
</dbReference>